<gene>
    <name evidence="2" type="ORF">BP5553_09756</name>
</gene>
<proteinExistence type="predicted"/>
<dbReference type="RefSeq" id="XP_031865678.1">
    <property type="nucleotide sequence ID" value="XM_032018379.1"/>
</dbReference>
<dbReference type="AlphaFoldDB" id="A0A370TBY3"/>
<organism evidence="2 3">
    <name type="scientific">Venustampulla echinocandica</name>
    <dbReference type="NCBI Taxonomy" id="2656787"/>
    <lineage>
        <taxon>Eukaryota</taxon>
        <taxon>Fungi</taxon>
        <taxon>Dikarya</taxon>
        <taxon>Ascomycota</taxon>
        <taxon>Pezizomycotina</taxon>
        <taxon>Leotiomycetes</taxon>
        <taxon>Helotiales</taxon>
        <taxon>Pleuroascaceae</taxon>
        <taxon>Venustampulla</taxon>
    </lineage>
</organism>
<feature type="compositionally biased region" description="Basic and acidic residues" evidence="1">
    <location>
        <begin position="179"/>
        <end position="191"/>
    </location>
</feature>
<protein>
    <submittedName>
        <fullName evidence="2">Uncharacterized protein</fullName>
    </submittedName>
</protein>
<evidence type="ECO:0000256" key="1">
    <source>
        <dbReference type="SAM" id="MobiDB-lite"/>
    </source>
</evidence>
<comment type="caution">
    <text evidence="2">The sequence shown here is derived from an EMBL/GenBank/DDBJ whole genome shotgun (WGS) entry which is preliminary data.</text>
</comment>
<dbReference type="EMBL" id="NPIC01000012">
    <property type="protein sequence ID" value="RDL31547.1"/>
    <property type="molecule type" value="Genomic_DNA"/>
</dbReference>
<reference evidence="2 3" key="1">
    <citation type="journal article" date="2018" name="IMA Fungus">
        <title>IMA Genome-F 9: Draft genome sequence of Annulohypoxylon stygium, Aspergillus mulundensis, Berkeleyomyces basicola (syn. Thielaviopsis basicola), Ceratocystis smalleyi, two Cercospora beticola strains, Coleophoma cylindrospora, Fusarium fracticaudum, Phialophora cf. hyalina, and Morchella septimelata.</title>
        <authorList>
            <person name="Wingfield B.D."/>
            <person name="Bills G.F."/>
            <person name="Dong Y."/>
            <person name="Huang W."/>
            <person name="Nel W.J."/>
            <person name="Swalarsk-Parry B.S."/>
            <person name="Vaghefi N."/>
            <person name="Wilken P.M."/>
            <person name="An Z."/>
            <person name="de Beer Z.W."/>
            <person name="De Vos L."/>
            <person name="Chen L."/>
            <person name="Duong T.A."/>
            <person name="Gao Y."/>
            <person name="Hammerbacher A."/>
            <person name="Kikkert J.R."/>
            <person name="Li Y."/>
            <person name="Li H."/>
            <person name="Li K."/>
            <person name="Li Q."/>
            <person name="Liu X."/>
            <person name="Ma X."/>
            <person name="Naidoo K."/>
            <person name="Pethybridge S.J."/>
            <person name="Sun J."/>
            <person name="Steenkamp E.T."/>
            <person name="van der Nest M.A."/>
            <person name="van Wyk S."/>
            <person name="Wingfield M.J."/>
            <person name="Xiong C."/>
            <person name="Yue Q."/>
            <person name="Zhang X."/>
        </authorList>
    </citation>
    <scope>NUCLEOTIDE SEQUENCE [LARGE SCALE GENOMIC DNA]</scope>
    <source>
        <strain evidence="2 3">BP 5553</strain>
    </source>
</reference>
<evidence type="ECO:0000313" key="3">
    <source>
        <dbReference type="Proteomes" id="UP000254866"/>
    </source>
</evidence>
<keyword evidence="3" id="KW-1185">Reference proteome</keyword>
<name>A0A370TBY3_9HELO</name>
<feature type="compositionally biased region" description="Polar residues" evidence="1">
    <location>
        <begin position="162"/>
        <end position="178"/>
    </location>
</feature>
<dbReference type="GeneID" id="43602605"/>
<dbReference type="Proteomes" id="UP000254866">
    <property type="component" value="Unassembled WGS sequence"/>
</dbReference>
<evidence type="ECO:0000313" key="2">
    <source>
        <dbReference type="EMBL" id="RDL31547.1"/>
    </source>
</evidence>
<feature type="region of interest" description="Disordered" evidence="1">
    <location>
        <begin position="144"/>
        <end position="191"/>
    </location>
</feature>
<sequence>MSHTESLAIAPTSTAQQVREALAQFTGQEKWRRNEYWNFFLVTIASCLLTSTSTPPRLRASPPPYQSGRGRREIFDSIYESVSDKDWLHPVTMETVDKQFIARANEKWGLPNEKWILEGEWLQRRPDLLTWMRWAYWKLSKQRKPTGSVASPPTAGLVGQGAATNATSGDGQGSSSETRSVRTWKDVVLEK</sequence>
<accession>A0A370TBY3</accession>
<dbReference type="OrthoDB" id="3555874at2759"/>